<gene>
    <name evidence="1" type="ORF">FB45DRAFT_1065309</name>
</gene>
<sequence length="536" mass="60720">MHRCLQIPELVAEICSHLPTEKYGLRRVGDLVVLARTSKLFSSHALALVWQSINLMDLLCRLPRDCFVLKKSENAFRVIKITMRPRRRLRDSDFERVLFYCPYIQHLGVNARFRDVTPMLSGADGRLSQSVFPVLRGLGWTHEGHDSDVELIKDLLTPHLTELRIHSASLELLKSLSTLGSLCPHLQDLHFSYPLGMSLGEHSSKESALSECLRGLHCIENMTADTLDEVALQHLSGLPTLRELHFNDMGFLTLPVPDEDEEEDKTSFPSLQKLYFSTWYIESPSLLLAFCRNSPVVELTVELSGELCTTEDMELFFLSAELGISHSSLKEFTFYHDLELDTDGPVRPPVDPLAHIIAFDSLRELCQFHHLVSVYILSGVGVDLDDDTIFHMARSWPHIERLELRSHHGTASPRATLRCLKSFNQFCTKLTKLCMPFDATIGVLPAVLTVWQCVPLESLKELDVEGSPITEVHVKSVARYFAYLFPRLKMLETLVDSLEGETEREEQLIPEALGYHPHWKTVAGILNLRGGDEAKD</sequence>
<accession>A0AAD7FAM8</accession>
<protein>
    <recommendedName>
        <fullName evidence="3">F-box domain-containing protein</fullName>
    </recommendedName>
</protein>
<comment type="caution">
    <text evidence="1">The sequence shown here is derived from an EMBL/GenBank/DDBJ whole genome shotgun (WGS) entry which is preliminary data.</text>
</comment>
<dbReference type="AlphaFoldDB" id="A0AAD7FAM8"/>
<proteinExistence type="predicted"/>
<organism evidence="1 2">
    <name type="scientific">Roridomyces roridus</name>
    <dbReference type="NCBI Taxonomy" id="1738132"/>
    <lineage>
        <taxon>Eukaryota</taxon>
        <taxon>Fungi</taxon>
        <taxon>Dikarya</taxon>
        <taxon>Basidiomycota</taxon>
        <taxon>Agaricomycotina</taxon>
        <taxon>Agaricomycetes</taxon>
        <taxon>Agaricomycetidae</taxon>
        <taxon>Agaricales</taxon>
        <taxon>Marasmiineae</taxon>
        <taxon>Mycenaceae</taxon>
        <taxon>Roridomyces</taxon>
    </lineage>
</organism>
<evidence type="ECO:0000313" key="1">
    <source>
        <dbReference type="EMBL" id="KAJ7612553.1"/>
    </source>
</evidence>
<dbReference type="EMBL" id="JARKIF010000030">
    <property type="protein sequence ID" value="KAJ7612553.1"/>
    <property type="molecule type" value="Genomic_DNA"/>
</dbReference>
<name>A0AAD7FAM8_9AGAR</name>
<dbReference type="Gene3D" id="3.80.10.10">
    <property type="entry name" value="Ribonuclease Inhibitor"/>
    <property type="match status" value="1"/>
</dbReference>
<dbReference type="SUPFAM" id="SSF52047">
    <property type="entry name" value="RNI-like"/>
    <property type="match status" value="1"/>
</dbReference>
<dbReference type="Proteomes" id="UP001221142">
    <property type="component" value="Unassembled WGS sequence"/>
</dbReference>
<reference evidence="1" key="1">
    <citation type="submission" date="2023-03" db="EMBL/GenBank/DDBJ databases">
        <title>Massive genome expansion in bonnet fungi (Mycena s.s.) driven by repeated elements and novel gene families across ecological guilds.</title>
        <authorList>
            <consortium name="Lawrence Berkeley National Laboratory"/>
            <person name="Harder C.B."/>
            <person name="Miyauchi S."/>
            <person name="Viragh M."/>
            <person name="Kuo A."/>
            <person name="Thoen E."/>
            <person name="Andreopoulos B."/>
            <person name="Lu D."/>
            <person name="Skrede I."/>
            <person name="Drula E."/>
            <person name="Henrissat B."/>
            <person name="Morin E."/>
            <person name="Kohler A."/>
            <person name="Barry K."/>
            <person name="LaButti K."/>
            <person name="Morin E."/>
            <person name="Salamov A."/>
            <person name="Lipzen A."/>
            <person name="Mereny Z."/>
            <person name="Hegedus B."/>
            <person name="Baldrian P."/>
            <person name="Stursova M."/>
            <person name="Weitz H."/>
            <person name="Taylor A."/>
            <person name="Grigoriev I.V."/>
            <person name="Nagy L.G."/>
            <person name="Martin F."/>
            <person name="Kauserud H."/>
        </authorList>
    </citation>
    <scope>NUCLEOTIDE SEQUENCE</scope>
    <source>
        <strain evidence="1">9284</strain>
    </source>
</reference>
<evidence type="ECO:0000313" key="2">
    <source>
        <dbReference type="Proteomes" id="UP001221142"/>
    </source>
</evidence>
<evidence type="ECO:0008006" key="3">
    <source>
        <dbReference type="Google" id="ProtNLM"/>
    </source>
</evidence>
<keyword evidence="2" id="KW-1185">Reference proteome</keyword>
<dbReference type="InterPro" id="IPR032675">
    <property type="entry name" value="LRR_dom_sf"/>
</dbReference>